<evidence type="ECO:0000313" key="2">
    <source>
        <dbReference type="EMBL" id="BCK82139.1"/>
    </source>
</evidence>
<protein>
    <recommendedName>
        <fullName evidence="1">RND related barrel-sandwich hybrid domain-containing protein</fullName>
    </recommendedName>
</protein>
<proteinExistence type="predicted"/>
<keyword evidence="3" id="KW-1185">Reference proteome</keyword>
<organism evidence="2 3">
    <name type="scientific">Vescimonas coprocola</name>
    <dbReference type="NCBI Taxonomy" id="2714355"/>
    <lineage>
        <taxon>Bacteria</taxon>
        <taxon>Bacillati</taxon>
        <taxon>Bacillota</taxon>
        <taxon>Clostridia</taxon>
        <taxon>Eubacteriales</taxon>
        <taxon>Oscillospiraceae</taxon>
        <taxon>Vescimonas</taxon>
    </lineage>
</organism>
<evidence type="ECO:0000313" key="3">
    <source>
        <dbReference type="Proteomes" id="UP000681035"/>
    </source>
</evidence>
<sequence>MNNTRVFRFLSIALLAAIALYFAAQGYFALTDPFTTTLVYQSSAEDTIDVSGWLVRDEEVLSGESGTVRHEVSEGERVGKGQTVATVYSGSDALDTVQQIEAKELQLQQLQFALSSYLNPDATLKLDGSITENLLNIRRSLSGGDYGDAADQTAQLKAAILKRSHTYSSGEEIEADIATVQGELSALRSSLSGARTVTAEHSGTYSAACDGYESLLTPDFLQSVTPSQLEGLPSGQTGGSSLGKLIIGEKWYYTAVITAEQAQQLEKGDWLTLRFSKGAQQDIDAQVTYLSAAEDGKQAVVLTCREYLAQTTQLRHQAAQLVLRSYEGLRIPTNALRMSEDNHLGVYCVVGKVASFKPVSMVYRGDGYSLVQAASPSQDVSVLRPGDEVIVTSSKLSGGQIVQ</sequence>
<dbReference type="AlphaFoldDB" id="A0A810Q1C9"/>
<reference evidence="2" key="1">
    <citation type="submission" date="2020-09" db="EMBL/GenBank/DDBJ databases">
        <title>New species isolated from human feces.</title>
        <authorList>
            <person name="Kitahara M."/>
            <person name="Shigeno Y."/>
            <person name="Shime M."/>
            <person name="Matsumoto Y."/>
            <person name="Nakamura S."/>
            <person name="Motooka D."/>
            <person name="Fukuoka S."/>
            <person name="Nishikawa H."/>
            <person name="Benno Y."/>
        </authorList>
    </citation>
    <scope>NUCLEOTIDE SEQUENCE</scope>
    <source>
        <strain evidence="2">MM50</strain>
    </source>
</reference>
<dbReference type="EMBL" id="AP023418">
    <property type="protein sequence ID" value="BCK82139.1"/>
    <property type="molecule type" value="Genomic_DNA"/>
</dbReference>
<evidence type="ECO:0000259" key="1">
    <source>
        <dbReference type="Pfam" id="PF26018"/>
    </source>
</evidence>
<dbReference type="RefSeq" id="WP_213540726.1">
    <property type="nucleotide sequence ID" value="NZ_AP023418.1"/>
</dbReference>
<gene>
    <name evidence="2" type="ORF">MM50RIKEN_19020</name>
</gene>
<dbReference type="Proteomes" id="UP000681035">
    <property type="component" value="Chromosome"/>
</dbReference>
<dbReference type="KEGG" id="vcop:MM50RIKEN_19020"/>
<dbReference type="InterPro" id="IPR058709">
    <property type="entry name" value="BSH_RND-rel"/>
</dbReference>
<feature type="domain" description="RND related barrel-sandwich hybrid" evidence="1">
    <location>
        <begin position="60"/>
        <end position="232"/>
    </location>
</feature>
<name>A0A810Q1C9_9FIRM</name>
<accession>A0A810Q1C9</accession>
<dbReference type="Pfam" id="PF26018">
    <property type="entry name" value="BSH_RND_rel"/>
    <property type="match status" value="1"/>
</dbReference>